<dbReference type="RefSeq" id="WP_222921402.1">
    <property type="nucleotide sequence ID" value="NZ_CP082286.1"/>
</dbReference>
<gene>
    <name evidence="1" type="ORF">ACFFOL_04150</name>
</gene>
<proteinExistence type="predicted"/>
<evidence type="ECO:0000313" key="2">
    <source>
        <dbReference type="Proteomes" id="UP001589595"/>
    </source>
</evidence>
<name>A0ABD5MI80_9EURY</name>
<organism evidence="1 2">
    <name type="scientific">Halobaculum roseum</name>
    <dbReference type="NCBI Taxonomy" id="2175149"/>
    <lineage>
        <taxon>Archaea</taxon>
        <taxon>Methanobacteriati</taxon>
        <taxon>Methanobacteriota</taxon>
        <taxon>Stenosarchaea group</taxon>
        <taxon>Halobacteria</taxon>
        <taxon>Halobacteriales</taxon>
        <taxon>Haloferacaceae</taxon>
        <taxon>Halobaculum</taxon>
    </lineage>
</organism>
<evidence type="ECO:0000313" key="1">
    <source>
        <dbReference type="EMBL" id="MFB9823380.1"/>
    </source>
</evidence>
<reference evidence="1" key="1">
    <citation type="submission" date="2024-09" db="EMBL/GenBank/DDBJ databases">
        <authorList>
            <person name="Sun Q."/>
        </authorList>
    </citation>
    <scope>NUCLEOTIDE SEQUENCE [LARGE SCALE GENOMIC DNA]</scope>
    <source>
        <strain evidence="1">JCM 31273</strain>
    </source>
</reference>
<dbReference type="Proteomes" id="UP001589595">
    <property type="component" value="Unassembled WGS sequence"/>
</dbReference>
<dbReference type="AlphaFoldDB" id="A0ABD5MI80"/>
<dbReference type="EMBL" id="JBHMAJ010000002">
    <property type="protein sequence ID" value="MFB9823380.1"/>
    <property type="molecule type" value="Genomic_DNA"/>
</dbReference>
<dbReference type="GeneID" id="67211527"/>
<protein>
    <submittedName>
        <fullName evidence="1">Uncharacterized protein</fullName>
    </submittedName>
</protein>
<keyword evidence="2" id="KW-1185">Reference proteome</keyword>
<comment type="caution">
    <text evidence="1">The sequence shown here is derived from an EMBL/GenBank/DDBJ whole genome shotgun (WGS) entry which is preliminary data.</text>
</comment>
<sequence length="64" mass="7199">MTGYSTLFEGTGKMSSHDASVVDTMQNINGILPVSQIEEEVAYVDFDAVYKDTFDSFNQFSEYQ</sequence>
<accession>A0ABD5MI80</accession>